<reference evidence="1" key="1">
    <citation type="journal article" date="2014" name="Int. J. Syst. Evol. Microbiol.">
        <title>Complete genome sequence of Corynebacterium casei LMG S-19264T (=DSM 44701T), isolated from a smear-ripened cheese.</title>
        <authorList>
            <consortium name="US DOE Joint Genome Institute (JGI-PGF)"/>
            <person name="Walter F."/>
            <person name="Albersmeier A."/>
            <person name="Kalinowski J."/>
            <person name="Ruckert C."/>
        </authorList>
    </citation>
    <scope>NUCLEOTIDE SEQUENCE</scope>
    <source>
        <strain evidence="1">KCTC 32337</strain>
    </source>
</reference>
<sequence length="52" mass="5373">MMLLVILATIVAALLAYSLFKDTGKNTKHARKGANAIAQTSSLGAGEVAEVN</sequence>
<comment type="caution">
    <text evidence="1">The sequence shown here is derived from an EMBL/GenBank/DDBJ whole genome shotgun (WGS) entry which is preliminary data.</text>
</comment>
<gene>
    <name evidence="1" type="ORF">GCM10011274_00560</name>
</gene>
<dbReference type="EMBL" id="BMZC01000001">
    <property type="protein sequence ID" value="GGZ46891.1"/>
    <property type="molecule type" value="Genomic_DNA"/>
</dbReference>
<organism evidence="1 2">
    <name type="scientific">Paraglaciecola chathamensis</name>
    <dbReference type="NCBI Taxonomy" id="368405"/>
    <lineage>
        <taxon>Bacteria</taxon>
        <taxon>Pseudomonadati</taxon>
        <taxon>Pseudomonadota</taxon>
        <taxon>Gammaproteobacteria</taxon>
        <taxon>Alteromonadales</taxon>
        <taxon>Alteromonadaceae</taxon>
        <taxon>Paraglaciecola</taxon>
    </lineage>
</organism>
<evidence type="ECO:0000313" key="2">
    <source>
        <dbReference type="Proteomes" id="UP000622604"/>
    </source>
</evidence>
<reference evidence="1" key="2">
    <citation type="submission" date="2020-09" db="EMBL/GenBank/DDBJ databases">
        <authorList>
            <person name="Sun Q."/>
            <person name="Kim S."/>
        </authorList>
    </citation>
    <scope>NUCLEOTIDE SEQUENCE</scope>
    <source>
        <strain evidence="1">KCTC 32337</strain>
    </source>
</reference>
<protein>
    <submittedName>
        <fullName evidence="1">Uncharacterized protein</fullName>
    </submittedName>
</protein>
<name>A0A8H9IAX3_9ALTE</name>
<dbReference type="Proteomes" id="UP000622604">
    <property type="component" value="Unassembled WGS sequence"/>
</dbReference>
<dbReference type="RefSeq" id="WP_007988356.1">
    <property type="nucleotide sequence ID" value="NZ_BMZC01000001.1"/>
</dbReference>
<proteinExistence type="predicted"/>
<accession>A0A8H9IAX3</accession>
<dbReference type="AlphaFoldDB" id="A0A8H9IAX3"/>
<evidence type="ECO:0000313" key="1">
    <source>
        <dbReference type="EMBL" id="GGZ46891.1"/>
    </source>
</evidence>